<feature type="domain" description="Thioredoxin" evidence="2">
    <location>
        <begin position="89"/>
        <end position="175"/>
    </location>
</feature>
<evidence type="ECO:0000256" key="1">
    <source>
        <dbReference type="SAM" id="Phobius"/>
    </source>
</evidence>
<accession>A0A8I6SI70</accession>
<dbReference type="AlphaFoldDB" id="A0A8I6SI70"/>
<dbReference type="SUPFAM" id="SSF52833">
    <property type="entry name" value="Thioredoxin-like"/>
    <property type="match status" value="2"/>
</dbReference>
<organism evidence="3 4">
    <name type="scientific">Cimex lectularius</name>
    <name type="common">Bed bug</name>
    <name type="synonym">Acanthia lectularia</name>
    <dbReference type="NCBI Taxonomy" id="79782"/>
    <lineage>
        <taxon>Eukaryota</taxon>
        <taxon>Metazoa</taxon>
        <taxon>Ecdysozoa</taxon>
        <taxon>Arthropoda</taxon>
        <taxon>Hexapoda</taxon>
        <taxon>Insecta</taxon>
        <taxon>Pterygota</taxon>
        <taxon>Neoptera</taxon>
        <taxon>Paraneoptera</taxon>
        <taxon>Hemiptera</taxon>
        <taxon>Heteroptera</taxon>
        <taxon>Panheteroptera</taxon>
        <taxon>Cimicomorpha</taxon>
        <taxon>Cimicidae</taxon>
        <taxon>Cimex</taxon>
    </lineage>
</organism>
<sequence length="790" mass="91348">MTRSSEKTLEENDDVNANNKVHKLSTMFIVCRAIFFIFAAIFAAYASILHSNQKTQRGSPAEPFFDHPNIRDFYQGSLSELMHEITHVDFSFVMFYAPWDADCQDVKQEFIKVSEFYSNKVYFAAMNCWEPGSECQLTFKDVVYHFPQLVLYIGSHKAAEYKGIQTADHIIRFIHSVIHPITRIESVPELWHLRYLHDVVLVGHFNFKGIIGGNAYKVLYDTSLRLATHDHERHIAVAVFTNTKENDALDVDESPSLVLYLWNKRVKYKGPINALSVHKWVLQHTENDMSELNSNTILPHIKKGPVMVMFTPRNPLSTIIPYYHLLRRVAMNFNYCTNGTSSDPEDDFFTYVLKFGSLYHAGYEEELIKADKLEREECSRFLKKRRMQTQCITPHQKWHNMTCQNSVGFCPSVKFFKYSESLPYNRLKKWTLYGAPEQLMEAAKVEKCTLLERTPLPLVPKFLKNPLETLSSCKINSSFSFIALDSHEYSHLANGLGIQLKKMRHRTSVVIFDDEEVLKINSNEVTETSVANMLSRFLSGEREKGLRSMKDSVNFHNSVKDHQKDVTSVSIMELNTLSFSDVVLNSTQNVVVLFHSPYCSFCLGISNLFLTIAYLLRNIRDITFARIDGELNDLPWEFTMHSYPSILFFPSKRKSDSRLFPTSSPLNLHSLSSFILSNLKIHERISIMLALCSRWNNNPYVSQEAEMCIQDVRTSLIDGVSQKLAQYRSTLIKLKYSTSHDCKYHLRQKQRRLLKILEFLKVALLHLPRIQDIQFSVIFLDDLKSKLTLS</sequence>
<dbReference type="KEGG" id="clec:106673968"/>
<dbReference type="InterPro" id="IPR013766">
    <property type="entry name" value="Thioredoxin_domain"/>
</dbReference>
<dbReference type="Proteomes" id="UP000494040">
    <property type="component" value="Unassembled WGS sequence"/>
</dbReference>
<evidence type="ECO:0000259" key="2">
    <source>
        <dbReference type="Pfam" id="PF00085"/>
    </source>
</evidence>
<evidence type="ECO:0000313" key="3">
    <source>
        <dbReference type="EnsemblMetazoa" id="XP_014261864.1"/>
    </source>
</evidence>
<dbReference type="Gene3D" id="3.40.30.10">
    <property type="entry name" value="Glutaredoxin"/>
    <property type="match status" value="2"/>
</dbReference>
<dbReference type="InterPro" id="IPR036249">
    <property type="entry name" value="Thioredoxin-like_sf"/>
</dbReference>
<feature type="transmembrane region" description="Helical" evidence="1">
    <location>
        <begin position="29"/>
        <end position="48"/>
    </location>
</feature>
<dbReference type="OrthoDB" id="1910803at2759"/>
<dbReference type="PANTHER" id="PTHR46497">
    <property type="entry name" value="THIOREDOXIN DOMAIN-CONTAINING PROTEIN 11"/>
    <property type="match status" value="1"/>
</dbReference>
<dbReference type="RefSeq" id="XP_014261864.1">
    <property type="nucleotide sequence ID" value="XM_014406378.2"/>
</dbReference>
<evidence type="ECO:0000313" key="4">
    <source>
        <dbReference type="Proteomes" id="UP000494040"/>
    </source>
</evidence>
<keyword evidence="1" id="KW-1133">Transmembrane helix</keyword>
<dbReference type="EnsemblMetazoa" id="XM_014406378.2">
    <property type="protein sequence ID" value="XP_014261864.1"/>
    <property type="gene ID" value="LOC106673968"/>
</dbReference>
<dbReference type="PANTHER" id="PTHR46497:SF1">
    <property type="entry name" value="THIOREDOXIN DOMAIN-CONTAINING PROTEIN 11"/>
    <property type="match status" value="1"/>
</dbReference>
<reference evidence="3" key="1">
    <citation type="submission" date="2022-01" db="UniProtKB">
        <authorList>
            <consortium name="EnsemblMetazoa"/>
        </authorList>
    </citation>
    <scope>IDENTIFICATION</scope>
</reference>
<keyword evidence="4" id="KW-1185">Reference proteome</keyword>
<dbReference type="InterPro" id="IPR052792">
    <property type="entry name" value="Thioredoxin_dom-contain_11"/>
</dbReference>
<feature type="domain" description="Thioredoxin" evidence="2">
    <location>
        <begin position="572"/>
        <end position="655"/>
    </location>
</feature>
<dbReference type="OMA" id="DFIRQFY"/>
<protein>
    <recommendedName>
        <fullName evidence="2">Thioredoxin domain-containing protein</fullName>
    </recommendedName>
</protein>
<keyword evidence="1" id="KW-0812">Transmembrane</keyword>
<dbReference type="GeneID" id="106673968"/>
<keyword evidence="1" id="KW-0472">Membrane</keyword>
<name>A0A8I6SI70_CIMLE</name>
<dbReference type="Pfam" id="PF00085">
    <property type="entry name" value="Thioredoxin"/>
    <property type="match status" value="2"/>
</dbReference>
<proteinExistence type="predicted"/>